<dbReference type="Pfam" id="PF13202">
    <property type="entry name" value="EF-hand_5"/>
    <property type="match status" value="2"/>
</dbReference>
<dbReference type="InterPro" id="IPR002048">
    <property type="entry name" value="EF_hand_dom"/>
</dbReference>
<proteinExistence type="predicted"/>
<evidence type="ECO:0000256" key="2">
    <source>
        <dbReference type="SAM" id="SignalP"/>
    </source>
</evidence>
<dbReference type="GO" id="GO:0005509">
    <property type="term" value="F:calcium ion binding"/>
    <property type="evidence" value="ECO:0007669"/>
    <property type="project" value="InterPro"/>
</dbReference>
<reference evidence="5" key="1">
    <citation type="submission" date="2016-10" db="EMBL/GenBank/DDBJ databases">
        <authorList>
            <person name="Varghese N."/>
            <person name="Submissions S."/>
        </authorList>
    </citation>
    <scope>NUCLEOTIDE SEQUENCE [LARGE SCALE GENOMIC DNA]</scope>
    <source>
        <strain evidence="5">JS21-1</strain>
    </source>
</reference>
<protein>
    <submittedName>
        <fullName evidence="4">EF hand</fullName>
    </submittedName>
</protein>
<feature type="chain" id="PRO_5011748864" evidence="2">
    <location>
        <begin position="22"/>
        <end position="186"/>
    </location>
</feature>
<evidence type="ECO:0000313" key="5">
    <source>
        <dbReference type="Proteomes" id="UP000199214"/>
    </source>
</evidence>
<organism evidence="4 5">
    <name type="scientific">Sphingomonas palmae</name>
    <dbReference type="NCBI Taxonomy" id="1855283"/>
    <lineage>
        <taxon>Bacteria</taxon>
        <taxon>Pseudomonadati</taxon>
        <taxon>Pseudomonadota</taxon>
        <taxon>Alphaproteobacteria</taxon>
        <taxon>Sphingomonadales</taxon>
        <taxon>Sphingomonadaceae</taxon>
        <taxon>Sphingomonas</taxon>
    </lineage>
</organism>
<dbReference type="Gene3D" id="1.10.238.10">
    <property type="entry name" value="EF-hand"/>
    <property type="match status" value="1"/>
</dbReference>
<feature type="domain" description="EF-hand" evidence="3">
    <location>
        <begin position="66"/>
        <end position="101"/>
    </location>
</feature>
<dbReference type="CDD" id="cd00051">
    <property type="entry name" value="EFh"/>
    <property type="match status" value="1"/>
</dbReference>
<feature type="compositionally biased region" description="Basic and acidic residues" evidence="1">
    <location>
        <begin position="99"/>
        <end position="110"/>
    </location>
</feature>
<dbReference type="SUPFAM" id="SSF47473">
    <property type="entry name" value="EF-hand"/>
    <property type="match status" value="1"/>
</dbReference>
<dbReference type="EMBL" id="FNZZ01000001">
    <property type="protein sequence ID" value="SEK47894.1"/>
    <property type="molecule type" value="Genomic_DNA"/>
</dbReference>
<dbReference type="Proteomes" id="UP000199214">
    <property type="component" value="Unassembled WGS sequence"/>
</dbReference>
<dbReference type="STRING" id="1855283.SAMN05216382_0485"/>
<dbReference type="AlphaFoldDB" id="A0A1H7HCA1"/>
<name>A0A1H7HCA1_9SPHN</name>
<keyword evidence="5" id="KW-1185">Reference proteome</keyword>
<sequence>MKNRIGAAVLGATIICAGASAAAVAQQMPPAPPAAGVVPPPPGGGMRGGGLMRADANHDGIVTREEVIADADRRFAAMDTNGDGTVSRDEMRAAQQARGRGDGAEGRSDRTPPTSATGAPDRRGGARPPLTQQAFRDRALRMFDRADTNHDGRVDAQEMQAMRLLMRARMSGGDDRPGAPPSDEQQ</sequence>
<evidence type="ECO:0000313" key="4">
    <source>
        <dbReference type="EMBL" id="SEK47894.1"/>
    </source>
</evidence>
<dbReference type="InterPro" id="IPR018247">
    <property type="entry name" value="EF_Hand_1_Ca_BS"/>
</dbReference>
<dbReference type="PROSITE" id="PS50222">
    <property type="entry name" value="EF_HAND_2"/>
    <property type="match status" value="2"/>
</dbReference>
<feature type="domain" description="EF-hand" evidence="3">
    <location>
        <begin position="134"/>
        <end position="169"/>
    </location>
</feature>
<keyword evidence="2" id="KW-0732">Signal</keyword>
<evidence type="ECO:0000259" key="3">
    <source>
        <dbReference type="PROSITE" id="PS50222"/>
    </source>
</evidence>
<feature type="signal peptide" evidence="2">
    <location>
        <begin position="1"/>
        <end position="21"/>
    </location>
</feature>
<dbReference type="PROSITE" id="PS00018">
    <property type="entry name" value="EF_HAND_1"/>
    <property type="match status" value="2"/>
</dbReference>
<feature type="region of interest" description="Disordered" evidence="1">
    <location>
        <begin position="165"/>
        <end position="186"/>
    </location>
</feature>
<feature type="region of interest" description="Disordered" evidence="1">
    <location>
        <begin position="78"/>
        <end position="129"/>
    </location>
</feature>
<dbReference type="InterPro" id="IPR011992">
    <property type="entry name" value="EF-hand-dom_pair"/>
</dbReference>
<accession>A0A1H7HCA1</accession>
<gene>
    <name evidence="4" type="ORF">SAMN05216382_0485</name>
</gene>
<evidence type="ECO:0000256" key="1">
    <source>
        <dbReference type="SAM" id="MobiDB-lite"/>
    </source>
</evidence>
<dbReference type="SMART" id="SM00054">
    <property type="entry name" value="EFh"/>
    <property type="match status" value="2"/>
</dbReference>